<evidence type="ECO:0000313" key="2">
    <source>
        <dbReference type="EMBL" id="AKM09741.1"/>
    </source>
</evidence>
<dbReference type="AlphaFoldDB" id="A0A0G3XGI5"/>
<dbReference type="InterPro" id="IPR052917">
    <property type="entry name" value="Stress-Dev_Protein"/>
</dbReference>
<feature type="domain" description="General stress protein FMN-binding split barrel" evidence="1">
    <location>
        <begin position="13"/>
        <end position="148"/>
    </location>
</feature>
<evidence type="ECO:0000259" key="1">
    <source>
        <dbReference type="Pfam" id="PF16242"/>
    </source>
</evidence>
<dbReference type="PANTHER" id="PTHR34818:SF1">
    <property type="entry name" value="PROTEIN BLI-3"/>
    <property type="match status" value="1"/>
</dbReference>
<dbReference type="STRING" id="1348774.AB433_06710"/>
<protein>
    <submittedName>
        <fullName evidence="2">General stress protein</fullName>
    </submittedName>
</protein>
<dbReference type="RefSeq" id="WP_047820426.1">
    <property type="nucleotide sequence ID" value="NZ_JACIEL010000011.1"/>
</dbReference>
<reference evidence="2 3" key="1">
    <citation type="submission" date="2015-06" db="EMBL/GenBank/DDBJ databases">
        <authorList>
            <person name="Zeng Y."/>
            <person name="Huang Y."/>
        </authorList>
    </citation>
    <scope>NUCLEOTIDE SEQUENCE [LARGE SCALE GENOMIC DNA]</scope>
    <source>
        <strain evidence="2 3">PQ-2</strain>
    </source>
</reference>
<accession>A0A0G3XGI5</accession>
<keyword evidence="3" id="KW-1185">Reference proteome</keyword>
<dbReference type="OrthoDB" id="1432662at2"/>
<proteinExistence type="predicted"/>
<dbReference type="EMBL" id="CP011770">
    <property type="protein sequence ID" value="AKM09741.1"/>
    <property type="molecule type" value="Genomic_DNA"/>
</dbReference>
<dbReference type="InterPro" id="IPR038725">
    <property type="entry name" value="YdaG_split_barrel_FMN-bd"/>
</dbReference>
<dbReference type="Pfam" id="PF16242">
    <property type="entry name" value="Pyrid_ox_like"/>
    <property type="match status" value="1"/>
</dbReference>
<gene>
    <name evidence="2" type="ORF">AB433_06710</name>
</gene>
<evidence type="ECO:0000313" key="3">
    <source>
        <dbReference type="Proteomes" id="UP000035287"/>
    </source>
</evidence>
<dbReference type="PATRIC" id="fig|1348774.3.peg.1404"/>
<dbReference type="Proteomes" id="UP000035287">
    <property type="component" value="Chromosome"/>
</dbReference>
<dbReference type="Gene3D" id="2.30.110.10">
    <property type="entry name" value="Electron Transport, Fmn-binding Protein, Chain A"/>
    <property type="match status" value="1"/>
</dbReference>
<sequence>MKYDQGDPKELKHEFWESLVDSPFLMLQLDADPDSAAPMTAQLDKHADSAIWFFTTRDNRFAKMGPATATFSSSGHDCFARFEGVLSEETSRERLEKQWSNMVEAWFPEGKDDPNLLMLRMDLGDASIWSGKLGAFNVARMMLGMDVTDHIKGGHVETAL</sequence>
<dbReference type="InterPro" id="IPR012349">
    <property type="entry name" value="Split_barrel_FMN-bd"/>
</dbReference>
<dbReference type="SUPFAM" id="SSF50475">
    <property type="entry name" value="FMN-binding split barrel"/>
    <property type="match status" value="1"/>
</dbReference>
<dbReference type="PANTHER" id="PTHR34818">
    <property type="entry name" value="PROTEIN BLI-3"/>
    <property type="match status" value="1"/>
</dbReference>
<name>A0A0G3XGI5_9SPHN</name>
<dbReference type="KEGG" id="cna:AB433_06710"/>
<organism evidence="2 3">
    <name type="scientific">Croceicoccus naphthovorans</name>
    <dbReference type="NCBI Taxonomy" id="1348774"/>
    <lineage>
        <taxon>Bacteria</taxon>
        <taxon>Pseudomonadati</taxon>
        <taxon>Pseudomonadota</taxon>
        <taxon>Alphaproteobacteria</taxon>
        <taxon>Sphingomonadales</taxon>
        <taxon>Erythrobacteraceae</taxon>
        <taxon>Croceicoccus</taxon>
    </lineage>
</organism>